<gene>
    <name evidence="3" type="ORF">A5628_02590</name>
</gene>
<name>A0A853M507_9MYCO</name>
<dbReference type="InterPro" id="IPR045394">
    <property type="entry name" value="Abhydrolase_dom"/>
</dbReference>
<dbReference type="EMBL" id="LZLG01000024">
    <property type="protein sequence ID" value="OBJ63316.1"/>
    <property type="molecule type" value="Genomic_DNA"/>
</dbReference>
<proteinExistence type="predicted"/>
<evidence type="ECO:0000259" key="2">
    <source>
        <dbReference type="Pfam" id="PF20091"/>
    </source>
</evidence>
<dbReference type="Pfam" id="PF20091">
    <property type="entry name" value="Abhydrolase_10"/>
    <property type="match status" value="1"/>
</dbReference>
<comment type="caution">
    <text evidence="3">The sequence shown here is derived from an EMBL/GenBank/DDBJ whole genome shotgun (WGS) entry which is preliminary data.</text>
</comment>
<feature type="domain" description="Alpha/beta hydrolase" evidence="2">
    <location>
        <begin position="16"/>
        <end position="432"/>
    </location>
</feature>
<sequence length="450" mass="48476">MAMTELQDVPCGSGVSETSATRPPSQFDEDLPEFSNEYAEFEYLLSGTASCYAGPATGPARVVSDGHRYVTRVLVRYPKDPSRFSGRVVVEPFNTTYGLDRDALWLHVATLLQTQGDAWLGITVRATSATQLRGYDPQRYADVEIPSNDLAWDLLRAIGTVLKEGGRHSPLRHLPVRHVYLGGYSQSGVDTATFAAAFGALTRTCDGRQAYDGFFPACHAASLTPLAVGEGLPRFEYAAMPPCQVPVIEVQPQTDVEGFSFEDFVNPGSASVRREDSDAVGDRFRLYEIAGAPHAARIPGCDGNGSSFPMSAFVRAALRNLFRWAEDGVGPPTAPRIALGVDDAVAEAAVDRFGNAIGGVPSPFLAVPIARYEAHSAPGPLCKLAGHEVPLPHQVLAERYGDLRTYLAEFTISLDDTMRAGFLLKDDRASLLKDQTAKAHAAFARLTAPA</sequence>
<evidence type="ECO:0000256" key="1">
    <source>
        <dbReference type="SAM" id="MobiDB-lite"/>
    </source>
</evidence>
<dbReference type="RefSeq" id="WP_065054985.1">
    <property type="nucleotide sequence ID" value="NZ_LZKW01000234.1"/>
</dbReference>
<feature type="compositionally biased region" description="Polar residues" evidence="1">
    <location>
        <begin position="15"/>
        <end position="24"/>
    </location>
</feature>
<feature type="region of interest" description="Disordered" evidence="1">
    <location>
        <begin position="1"/>
        <end position="31"/>
    </location>
</feature>
<accession>A0A853M507</accession>
<reference evidence="3 4" key="1">
    <citation type="submission" date="2016-06" db="EMBL/GenBank/DDBJ databases">
        <authorList>
            <person name="Sutton G."/>
            <person name="Brinkac L."/>
            <person name="Sanka R."/>
            <person name="Adams M."/>
            <person name="Lau E."/>
            <person name="Garcia-Basteiro A."/>
            <person name="Lopez-Varela E."/>
            <person name="Palencia S."/>
        </authorList>
    </citation>
    <scope>NUCLEOTIDE SEQUENCE [LARGE SCALE GENOMIC DNA]</scope>
    <source>
        <strain evidence="3 4">1164983.0</strain>
    </source>
</reference>
<dbReference type="AlphaFoldDB" id="A0A853M507"/>
<evidence type="ECO:0000313" key="3">
    <source>
        <dbReference type="EMBL" id="OBJ63316.1"/>
    </source>
</evidence>
<evidence type="ECO:0000313" key="4">
    <source>
        <dbReference type="Proteomes" id="UP000093894"/>
    </source>
</evidence>
<organism evidence="3 4">
    <name type="scientific">Mycobacterium colombiense</name>
    <dbReference type="NCBI Taxonomy" id="339268"/>
    <lineage>
        <taxon>Bacteria</taxon>
        <taxon>Bacillati</taxon>
        <taxon>Actinomycetota</taxon>
        <taxon>Actinomycetes</taxon>
        <taxon>Mycobacteriales</taxon>
        <taxon>Mycobacteriaceae</taxon>
        <taxon>Mycobacterium</taxon>
        <taxon>Mycobacterium avium complex (MAC)</taxon>
    </lineage>
</organism>
<dbReference type="Proteomes" id="UP000093894">
    <property type="component" value="Unassembled WGS sequence"/>
</dbReference>
<protein>
    <recommendedName>
        <fullName evidence="2">Alpha/beta hydrolase domain-containing protein</fullName>
    </recommendedName>
</protein>